<evidence type="ECO:0000256" key="4">
    <source>
        <dbReference type="SAM" id="MobiDB-lite"/>
    </source>
</evidence>
<dbReference type="Gene3D" id="1.10.1740.10">
    <property type="match status" value="1"/>
</dbReference>
<evidence type="ECO:0000256" key="3">
    <source>
        <dbReference type="ARBA" id="ARBA00023163"/>
    </source>
</evidence>
<dbReference type="Pfam" id="PF04542">
    <property type="entry name" value="Sigma70_r2"/>
    <property type="match status" value="1"/>
</dbReference>
<dbReference type="InterPro" id="IPR014284">
    <property type="entry name" value="RNA_pol_sigma-70_dom"/>
</dbReference>
<dbReference type="NCBIfam" id="TIGR02937">
    <property type="entry name" value="sigma70-ECF"/>
    <property type="match status" value="1"/>
</dbReference>
<evidence type="ECO:0000313" key="6">
    <source>
        <dbReference type="EMBL" id="MFC4066683.1"/>
    </source>
</evidence>
<dbReference type="InterPro" id="IPR039425">
    <property type="entry name" value="RNA_pol_sigma-70-like"/>
</dbReference>
<feature type="region of interest" description="Disordered" evidence="4">
    <location>
        <begin position="314"/>
        <end position="334"/>
    </location>
</feature>
<organism evidence="6 7">
    <name type="scientific">Actinoplanes subglobosus</name>
    <dbReference type="NCBI Taxonomy" id="1547892"/>
    <lineage>
        <taxon>Bacteria</taxon>
        <taxon>Bacillati</taxon>
        <taxon>Actinomycetota</taxon>
        <taxon>Actinomycetes</taxon>
        <taxon>Micromonosporales</taxon>
        <taxon>Micromonosporaceae</taxon>
        <taxon>Actinoplanes</taxon>
    </lineage>
</organism>
<keyword evidence="1" id="KW-0805">Transcription regulation</keyword>
<evidence type="ECO:0000256" key="1">
    <source>
        <dbReference type="ARBA" id="ARBA00023015"/>
    </source>
</evidence>
<feature type="region of interest" description="Disordered" evidence="4">
    <location>
        <begin position="87"/>
        <end position="108"/>
    </location>
</feature>
<sequence>MTITDQIQTDVVVAARSGDRKAINALVTDHLPLVYNFVGRMLGRHADVDDVVQETMLRAVRDLPALREPSRFRPWLMAIARHQVTERHRSRHTAMSRTAPFDEELHEPDPGTDFAAVTALRLDVSAQRRQTAEATLWLDDDHRETLALWWLEAAGALTRAEVAESMELSVAHAGVRIQRMREQLEVARTIVVALAAPARCPDLTEALAGWDDVPGALWRKRIARHLRECDVCGGAAKALIPTERLLASAALIAVPIDLKSRITALSKTGAMGKTVTVGKAGKLVAAGSAVVTLAVALLVFVDRDPQETPPAVVAAPTSAAAAPSPTPTPSPSATVAKGAITTTTISLPVPFAYRIGGYSGKQHSRRTPFAVAPNGTAWLAWLAADGKNVHVTPLGKDFGRSGDDVVVPGREASGLIAHDDGFALLTRRADPNGNTFGDSAAYLIRYREGKQAWSSLLTDASTSTPMLVGDLAWNGTVYGAYFAVRDESGHFGDRLTYRSAAGQSVAGGWTWGCSHNTGIALAAEKRPPFASVCANDWKDGLFLNTGIGFPRPGADRLDHAECVAGYCAEPFGGDGGSYSNLVRFSDGRYLLAWQSRGWSKASPDPADDYGYLVTARWKNHNVAVTALDDKDSAAVTLTTDPSTRAIRYLTNTSAYDHVNVRIGRYGKNAFAVWDQVDVTGCSAGVCDGRYTGTYGQVLTAAGAPAGKARKLGVQVGGDLVPLADGSLAWPFVDKAPDYRSRGKASPTTKTITMVVMKG</sequence>
<name>A0ABV8IUZ5_9ACTN</name>
<dbReference type="PANTHER" id="PTHR43133:SF51">
    <property type="entry name" value="RNA POLYMERASE SIGMA FACTOR"/>
    <property type="match status" value="1"/>
</dbReference>
<dbReference type="RefSeq" id="WP_378067646.1">
    <property type="nucleotide sequence ID" value="NZ_JBHSBL010000015.1"/>
</dbReference>
<dbReference type="Proteomes" id="UP001595867">
    <property type="component" value="Unassembled WGS sequence"/>
</dbReference>
<dbReference type="InterPro" id="IPR013325">
    <property type="entry name" value="RNA_pol_sigma_r2"/>
</dbReference>
<protein>
    <submittedName>
        <fullName evidence="6">RNA polymerase sigma factor</fullName>
    </submittedName>
</protein>
<feature type="domain" description="RNA polymerase sigma-70 region 2" evidence="5">
    <location>
        <begin position="26"/>
        <end position="91"/>
    </location>
</feature>
<reference evidence="7" key="1">
    <citation type="journal article" date="2019" name="Int. J. Syst. Evol. Microbiol.">
        <title>The Global Catalogue of Microorganisms (GCM) 10K type strain sequencing project: providing services to taxonomists for standard genome sequencing and annotation.</title>
        <authorList>
            <consortium name="The Broad Institute Genomics Platform"/>
            <consortium name="The Broad Institute Genome Sequencing Center for Infectious Disease"/>
            <person name="Wu L."/>
            <person name="Ma J."/>
        </authorList>
    </citation>
    <scope>NUCLEOTIDE SEQUENCE [LARGE SCALE GENOMIC DNA]</scope>
    <source>
        <strain evidence="7">TBRC 5832</strain>
    </source>
</reference>
<gene>
    <name evidence="6" type="ORF">ACFO0C_17230</name>
</gene>
<evidence type="ECO:0000313" key="7">
    <source>
        <dbReference type="Proteomes" id="UP001595867"/>
    </source>
</evidence>
<accession>A0ABV8IUZ5</accession>
<proteinExistence type="predicted"/>
<evidence type="ECO:0000256" key="2">
    <source>
        <dbReference type="ARBA" id="ARBA00023082"/>
    </source>
</evidence>
<dbReference type="PANTHER" id="PTHR43133">
    <property type="entry name" value="RNA POLYMERASE ECF-TYPE SIGMA FACTO"/>
    <property type="match status" value="1"/>
</dbReference>
<feature type="compositionally biased region" description="Low complexity" evidence="4">
    <location>
        <begin position="314"/>
        <end position="323"/>
    </location>
</feature>
<comment type="caution">
    <text evidence="6">The sequence shown here is derived from an EMBL/GenBank/DDBJ whole genome shotgun (WGS) entry which is preliminary data.</text>
</comment>
<keyword evidence="7" id="KW-1185">Reference proteome</keyword>
<keyword evidence="3" id="KW-0804">Transcription</keyword>
<dbReference type="EMBL" id="JBHSBL010000015">
    <property type="protein sequence ID" value="MFC4066683.1"/>
    <property type="molecule type" value="Genomic_DNA"/>
</dbReference>
<dbReference type="InterPro" id="IPR007627">
    <property type="entry name" value="RNA_pol_sigma70_r2"/>
</dbReference>
<dbReference type="SUPFAM" id="SSF88946">
    <property type="entry name" value="Sigma2 domain of RNA polymerase sigma factors"/>
    <property type="match status" value="1"/>
</dbReference>
<evidence type="ECO:0000259" key="5">
    <source>
        <dbReference type="Pfam" id="PF04542"/>
    </source>
</evidence>
<keyword evidence="2" id="KW-0731">Sigma factor</keyword>